<dbReference type="Proteomes" id="UP000318405">
    <property type="component" value="Unassembled WGS sequence"/>
</dbReference>
<evidence type="ECO:0000256" key="5">
    <source>
        <dbReference type="ARBA" id="ARBA00022692"/>
    </source>
</evidence>
<keyword evidence="4" id="KW-1003">Cell membrane</keyword>
<feature type="domain" description="ABC transmembrane type-1" evidence="10">
    <location>
        <begin position="22"/>
        <end position="211"/>
    </location>
</feature>
<feature type="transmembrane region" description="Helical" evidence="9">
    <location>
        <begin position="149"/>
        <end position="172"/>
    </location>
</feature>
<dbReference type="InterPro" id="IPR043429">
    <property type="entry name" value="ArtM/GltK/GlnP/TcyL/YhdX-like"/>
</dbReference>
<name>A0A556AIY8_9BURK</name>
<evidence type="ECO:0000256" key="3">
    <source>
        <dbReference type="ARBA" id="ARBA00022448"/>
    </source>
</evidence>
<dbReference type="PANTHER" id="PTHR30614:SF0">
    <property type="entry name" value="L-CYSTINE TRANSPORT SYSTEM PERMEASE PROTEIN TCYL"/>
    <property type="match status" value="1"/>
</dbReference>
<keyword evidence="7 9" id="KW-1133">Transmembrane helix</keyword>
<dbReference type="GO" id="GO:0043190">
    <property type="term" value="C:ATP-binding cassette (ABC) transporter complex"/>
    <property type="evidence" value="ECO:0007669"/>
    <property type="project" value="InterPro"/>
</dbReference>
<dbReference type="PROSITE" id="PS50928">
    <property type="entry name" value="ABC_TM1"/>
    <property type="match status" value="1"/>
</dbReference>
<dbReference type="NCBIfam" id="TIGR01726">
    <property type="entry name" value="HEQRo_perm_3TM"/>
    <property type="match status" value="1"/>
</dbReference>
<proteinExistence type="inferred from homology"/>
<keyword evidence="8 9" id="KW-0472">Membrane</keyword>
<evidence type="ECO:0000256" key="2">
    <source>
        <dbReference type="ARBA" id="ARBA00010072"/>
    </source>
</evidence>
<dbReference type="Gene3D" id="1.10.3720.10">
    <property type="entry name" value="MetI-like"/>
    <property type="match status" value="1"/>
</dbReference>
<dbReference type="InterPro" id="IPR035906">
    <property type="entry name" value="MetI-like_sf"/>
</dbReference>
<dbReference type="PANTHER" id="PTHR30614">
    <property type="entry name" value="MEMBRANE COMPONENT OF AMINO ACID ABC TRANSPORTER"/>
    <property type="match status" value="1"/>
</dbReference>
<protein>
    <submittedName>
        <fullName evidence="11">Amino acid ABC transporter permease</fullName>
    </submittedName>
</protein>
<organism evidence="11 12">
    <name type="scientific">Verticiella sediminum</name>
    <dbReference type="NCBI Taxonomy" id="1247510"/>
    <lineage>
        <taxon>Bacteria</taxon>
        <taxon>Pseudomonadati</taxon>
        <taxon>Pseudomonadota</taxon>
        <taxon>Betaproteobacteria</taxon>
        <taxon>Burkholderiales</taxon>
        <taxon>Alcaligenaceae</taxon>
        <taxon>Verticiella</taxon>
    </lineage>
</organism>
<dbReference type="EMBL" id="VLTJ01000029">
    <property type="protein sequence ID" value="TSH92839.1"/>
    <property type="molecule type" value="Genomic_DNA"/>
</dbReference>
<sequence>MGSYNFQWSILDDYWPALLAGAWLDLWVSVVGFVLACAFGLVFALMRRSGVRLLAGTGTALVETARGIPPYVMLLWVHFGVSQLAGVAFSPFESILIVLAFTSAGYASEIFRSALDAVDRGQFEAAESLGLRRYAVYREVILPQCMRRVVAPLGNVMVGTLKTATLMGVIAVPDLMHQAQSINMDYFAPFEAFTAVLVIFVAMVFTISLLFLAIERALEYP</sequence>
<reference evidence="11 12" key="1">
    <citation type="submission" date="2019-07" db="EMBL/GenBank/DDBJ databases">
        <title>Qingshengfaniella alkalisoli gen. nov., sp. nov., isolated from saline soil.</title>
        <authorList>
            <person name="Xu L."/>
            <person name="Huang X.-X."/>
            <person name="Sun J.-Q."/>
        </authorList>
    </citation>
    <scope>NUCLEOTIDE SEQUENCE [LARGE SCALE GENOMIC DNA]</scope>
    <source>
        <strain evidence="11 12">DSM 27279</strain>
    </source>
</reference>
<evidence type="ECO:0000256" key="4">
    <source>
        <dbReference type="ARBA" id="ARBA00022475"/>
    </source>
</evidence>
<dbReference type="CDD" id="cd06261">
    <property type="entry name" value="TM_PBP2"/>
    <property type="match status" value="1"/>
</dbReference>
<dbReference type="RefSeq" id="WP_143949205.1">
    <property type="nucleotide sequence ID" value="NZ_BAABMB010000001.1"/>
</dbReference>
<keyword evidence="5 9" id="KW-0812">Transmembrane</keyword>
<evidence type="ECO:0000256" key="1">
    <source>
        <dbReference type="ARBA" id="ARBA00004429"/>
    </source>
</evidence>
<keyword evidence="3 9" id="KW-0813">Transport</keyword>
<keyword evidence="12" id="KW-1185">Reference proteome</keyword>
<evidence type="ECO:0000259" key="10">
    <source>
        <dbReference type="PROSITE" id="PS50928"/>
    </source>
</evidence>
<evidence type="ECO:0000256" key="9">
    <source>
        <dbReference type="RuleBase" id="RU363032"/>
    </source>
</evidence>
<comment type="subcellular location">
    <subcellularLocation>
        <location evidence="1">Cell inner membrane</location>
        <topology evidence="1">Multi-pass membrane protein</topology>
    </subcellularLocation>
    <subcellularLocation>
        <location evidence="9">Cell membrane</location>
        <topology evidence="9">Multi-pass membrane protein</topology>
    </subcellularLocation>
</comment>
<feature type="transmembrane region" description="Helical" evidence="9">
    <location>
        <begin position="192"/>
        <end position="214"/>
    </location>
</feature>
<feature type="transmembrane region" description="Helical" evidence="9">
    <location>
        <begin position="20"/>
        <end position="45"/>
    </location>
</feature>
<evidence type="ECO:0000256" key="7">
    <source>
        <dbReference type="ARBA" id="ARBA00022989"/>
    </source>
</evidence>
<accession>A0A556AIY8</accession>
<comment type="caution">
    <text evidence="11">The sequence shown here is derived from an EMBL/GenBank/DDBJ whole genome shotgun (WGS) entry which is preliminary data.</text>
</comment>
<dbReference type="Pfam" id="PF00528">
    <property type="entry name" value="BPD_transp_1"/>
    <property type="match status" value="1"/>
</dbReference>
<evidence type="ECO:0000313" key="11">
    <source>
        <dbReference type="EMBL" id="TSH92839.1"/>
    </source>
</evidence>
<evidence type="ECO:0000256" key="6">
    <source>
        <dbReference type="ARBA" id="ARBA00022970"/>
    </source>
</evidence>
<gene>
    <name evidence="11" type="ORF">FOZ76_15690</name>
</gene>
<dbReference type="InterPro" id="IPR000515">
    <property type="entry name" value="MetI-like"/>
</dbReference>
<evidence type="ECO:0000256" key="8">
    <source>
        <dbReference type="ARBA" id="ARBA00023136"/>
    </source>
</evidence>
<dbReference type="InterPro" id="IPR010065">
    <property type="entry name" value="AA_ABC_transptr_permease_3TM"/>
</dbReference>
<dbReference type="GO" id="GO:0022857">
    <property type="term" value="F:transmembrane transporter activity"/>
    <property type="evidence" value="ECO:0007669"/>
    <property type="project" value="InterPro"/>
</dbReference>
<dbReference type="SUPFAM" id="SSF161098">
    <property type="entry name" value="MetI-like"/>
    <property type="match status" value="1"/>
</dbReference>
<dbReference type="AlphaFoldDB" id="A0A556AIY8"/>
<keyword evidence="6" id="KW-0029">Amino-acid transport</keyword>
<evidence type="ECO:0000313" key="12">
    <source>
        <dbReference type="Proteomes" id="UP000318405"/>
    </source>
</evidence>
<dbReference type="GO" id="GO:0006865">
    <property type="term" value="P:amino acid transport"/>
    <property type="evidence" value="ECO:0007669"/>
    <property type="project" value="UniProtKB-KW"/>
</dbReference>
<dbReference type="OrthoDB" id="7026155at2"/>
<comment type="similarity">
    <text evidence="2">Belongs to the binding-protein-dependent transport system permease family. HisMQ subfamily.</text>
</comment>